<sequence>MSTSTYSITRDQIILSALRKIGAVEPGDTSATIDANIVTNCAQALNLMVKQWMTEGIKLWTVTEYTLTLVASQTEYIIGPTGPGLIADRPLRLIQGVIRNIAVTPYIDTPLQILSKQEYMTLGSKFSTGVANSVYLNPGPTSASVKLFLTPDTATATNYQIILTCQRPIYDISTASSVPDFPNEWMQALVWGLADQLSLEFGLPINHRQEVMLRAEKYKDQLTGWDVEYESTFFQPDARNFSSFGK</sequence>
<evidence type="ECO:0000313" key="6">
    <source>
        <dbReference type="EMBL" id="CAB4210959.1"/>
    </source>
</evidence>
<name>A0A6J5PE17_9CAUD</name>
<reference evidence="3" key="1">
    <citation type="submission" date="2020-05" db="EMBL/GenBank/DDBJ databases">
        <authorList>
            <person name="Chiriac C."/>
            <person name="Salcher M."/>
            <person name="Ghai R."/>
            <person name="Kavagutti S V."/>
        </authorList>
    </citation>
    <scope>NUCLEOTIDE SEQUENCE</scope>
</reference>
<dbReference type="EMBL" id="LR796533">
    <property type="protein sequence ID" value="CAB4150001.1"/>
    <property type="molecule type" value="Genomic_DNA"/>
</dbReference>
<evidence type="ECO:0000313" key="2">
    <source>
        <dbReference type="EMBL" id="CAB4150001.1"/>
    </source>
</evidence>
<dbReference type="EMBL" id="LR797373">
    <property type="protein sequence ID" value="CAB4210959.1"/>
    <property type="molecule type" value="Genomic_DNA"/>
</dbReference>
<organism evidence="3">
    <name type="scientific">uncultured Caudovirales phage</name>
    <dbReference type="NCBI Taxonomy" id="2100421"/>
    <lineage>
        <taxon>Viruses</taxon>
        <taxon>Duplodnaviria</taxon>
        <taxon>Heunggongvirae</taxon>
        <taxon>Uroviricota</taxon>
        <taxon>Caudoviricetes</taxon>
        <taxon>Peduoviridae</taxon>
        <taxon>Maltschvirus</taxon>
        <taxon>Maltschvirus maltsch</taxon>
    </lineage>
</organism>
<evidence type="ECO:0000313" key="1">
    <source>
        <dbReference type="EMBL" id="CAB4135432.1"/>
    </source>
</evidence>
<accession>A0A6J5PE17</accession>
<dbReference type="InterPro" id="IPR056209">
    <property type="entry name" value="SU10_adaptor"/>
</dbReference>
<dbReference type="Pfam" id="PF24175">
    <property type="entry name" value="SU10_adaptor"/>
    <property type="match status" value="1"/>
</dbReference>
<dbReference type="EMBL" id="LR796302">
    <property type="protein sequence ID" value="CAB4135432.1"/>
    <property type="molecule type" value="Genomic_DNA"/>
</dbReference>
<evidence type="ECO:0000313" key="5">
    <source>
        <dbReference type="EMBL" id="CAB4197287.1"/>
    </source>
</evidence>
<evidence type="ECO:0000313" key="4">
    <source>
        <dbReference type="EMBL" id="CAB4182595.1"/>
    </source>
</evidence>
<gene>
    <name evidence="4" type="ORF">UFOVP1078_13</name>
    <name evidence="5" type="ORF">UFOVP1317_3</name>
    <name evidence="6" type="ORF">UFOVP1429_61</name>
    <name evidence="1" type="ORF">UFOVP289_24</name>
    <name evidence="2" type="ORF">UFOVP547_23</name>
    <name evidence="3" type="ORF">UFOVP900_46</name>
</gene>
<proteinExistence type="predicted"/>
<protein>
    <submittedName>
        <fullName evidence="3">Uncharacterized protein</fullName>
    </submittedName>
</protein>
<dbReference type="EMBL" id="LR797044">
    <property type="protein sequence ID" value="CAB4182595.1"/>
    <property type="molecule type" value="Genomic_DNA"/>
</dbReference>
<dbReference type="EMBL" id="LR797261">
    <property type="protein sequence ID" value="CAB4197287.1"/>
    <property type="molecule type" value="Genomic_DNA"/>
</dbReference>
<evidence type="ECO:0000313" key="3">
    <source>
        <dbReference type="EMBL" id="CAB4170079.1"/>
    </source>
</evidence>
<dbReference type="EMBL" id="LR796855">
    <property type="protein sequence ID" value="CAB4170079.1"/>
    <property type="molecule type" value="Genomic_DNA"/>
</dbReference>